<proteinExistence type="predicted"/>
<evidence type="ECO:0000313" key="4">
    <source>
        <dbReference type="Proteomes" id="UP000034324"/>
    </source>
</evidence>
<feature type="transmembrane region" description="Helical" evidence="1">
    <location>
        <begin position="78"/>
        <end position="96"/>
    </location>
</feature>
<protein>
    <submittedName>
        <fullName evidence="3">Glycosyl transferase group 1</fullName>
    </submittedName>
</protein>
<dbReference type="Proteomes" id="UP000034324">
    <property type="component" value="Unassembled WGS sequence"/>
</dbReference>
<reference evidence="3 4" key="1">
    <citation type="journal article" date="2015" name="Nature">
        <title>rRNA introns, odd ribosomes, and small enigmatic genomes across a large radiation of phyla.</title>
        <authorList>
            <person name="Brown C.T."/>
            <person name="Hug L.A."/>
            <person name="Thomas B.C."/>
            <person name="Sharon I."/>
            <person name="Castelle C.J."/>
            <person name="Singh A."/>
            <person name="Wilkins M.J."/>
            <person name="Williams K.H."/>
            <person name="Banfield J.F."/>
        </authorList>
    </citation>
    <scope>NUCLEOTIDE SEQUENCE [LARGE SCALE GENOMIC DNA]</scope>
</reference>
<dbReference type="AlphaFoldDB" id="A0A0G0KBP4"/>
<dbReference type="Pfam" id="PF00534">
    <property type="entry name" value="Glycos_transf_1"/>
    <property type="match status" value="1"/>
</dbReference>
<keyword evidence="1" id="KW-0472">Membrane</keyword>
<evidence type="ECO:0000256" key="1">
    <source>
        <dbReference type="SAM" id="Phobius"/>
    </source>
</evidence>
<evidence type="ECO:0000313" key="3">
    <source>
        <dbReference type="EMBL" id="KKQ77078.1"/>
    </source>
</evidence>
<keyword evidence="1" id="KW-0812">Transmembrane</keyword>
<organism evidence="3 4">
    <name type="scientific">Candidatus Daviesbacteria bacterium GW2011_GWF2_38_6</name>
    <dbReference type="NCBI Taxonomy" id="1618432"/>
    <lineage>
        <taxon>Bacteria</taxon>
        <taxon>Candidatus Daviesiibacteriota</taxon>
    </lineage>
</organism>
<gene>
    <name evidence="3" type="ORF">US99_C0049G0002</name>
</gene>
<dbReference type="SUPFAM" id="SSF53756">
    <property type="entry name" value="UDP-Glycosyltransferase/glycogen phosphorylase"/>
    <property type="match status" value="1"/>
</dbReference>
<dbReference type="InterPro" id="IPR001296">
    <property type="entry name" value="Glyco_trans_1"/>
</dbReference>
<dbReference type="Gene3D" id="3.40.50.2000">
    <property type="entry name" value="Glycogen Phosphorylase B"/>
    <property type="match status" value="1"/>
</dbReference>
<sequence length="386" mass="44643">MILTKKFKALVITHFVIRTNQGPAAPAIFRYFLNRAEKVVYIELPFPHAKIQSIFLRVYVNNKVRLSKEVPNIRGPEWLQFLFHILVSFYFVILSRSRFDIAIACENLSFISIYLFRILGIIRIIIYYTIDYSENRYPNKILNSIYKAIDYLSCKLSDRNWVVTKQQIDSRKKKGFELNKLSPFSIVPIGYDKQEIRLTPIKDIDPNRIIFAGGLLENSGPQLAILALPYLIERFPKIKLIIAGTGNYEKKLQNMAKSNKLLKHIQFLGYVENYYNLVRIISKSSIGLAPYVPNPNSLSFNSDPSKLKLYLMCGVPVVTTKVTTLAPYIKKYGAGEIVDYNEKQLALAITKILENKYTYRGYRERALLLSNKYDINKILDHAFKNI</sequence>
<dbReference type="EMBL" id="LBVC01000049">
    <property type="protein sequence ID" value="KKQ77078.1"/>
    <property type="molecule type" value="Genomic_DNA"/>
</dbReference>
<dbReference type="PANTHER" id="PTHR12526">
    <property type="entry name" value="GLYCOSYLTRANSFERASE"/>
    <property type="match status" value="1"/>
</dbReference>
<dbReference type="GO" id="GO:0016757">
    <property type="term" value="F:glycosyltransferase activity"/>
    <property type="evidence" value="ECO:0007669"/>
    <property type="project" value="InterPro"/>
</dbReference>
<feature type="transmembrane region" description="Helical" evidence="1">
    <location>
        <begin position="108"/>
        <end position="130"/>
    </location>
</feature>
<evidence type="ECO:0000259" key="2">
    <source>
        <dbReference type="Pfam" id="PF00534"/>
    </source>
</evidence>
<name>A0A0G0KBP4_9BACT</name>
<keyword evidence="3" id="KW-0808">Transferase</keyword>
<keyword evidence="1" id="KW-1133">Transmembrane helix</keyword>
<accession>A0A0G0KBP4</accession>
<comment type="caution">
    <text evidence="3">The sequence shown here is derived from an EMBL/GenBank/DDBJ whole genome shotgun (WGS) entry which is preliminary data.</text>
</comment>
<feature type="domain" description="Glycosyl transferase family 1" evidence="2">
    <location>
        <begin position="195"/>
        <end position="365"/>
    </location>
</feature>